<reference evidence="12 13" key="1">
    <citation type="journal article" date="2016" name="Nat. Commun.">
        <title>Extremotolerant tardigrade genome and improved radiotolerance of human cultured cells by tardigrade-unique protein.</title>
        <authorList>
            <person name="Hashimoto T."/>
            <person name="Horikawa D.D."/>
            <person name="Saito Y."/>
            <person name="Kuwahara H."/>
            <person name="Kozuka-Hata H."/>
            <person name="Shin-I T."/>
            <person name="Minakuchi Y."/>
            <person name="Ohishi K."/>
            <person name="Motoyama A."/>
            <person name="Aizu T."/>
            <person name="Enomoto A."/>
            <person name="Kondo K."/>
            <person name="Tanaka S."/>
            <person name="Hara Y."/>
            <person name="Koshikawa S."/>
            <person name="Sagara H."/>
            <person name="Miura T."/>
            <person name="Yokobori S."/>
            <person name="Miyagawa K."/>
            <person name="Suzuki Y."/>
            <person name="Kubo T."/>
            <person name="Oyama M."/>
            <person name="Kohara Y."/>
            <person name="Fujiyama A."/>
            <person name="Arakawa K."/>
            <person name="Katayama T."/>
            <person name="Toyoda A."/>
            <person name="Kunieda T."/>
        </authorList>
    </citation>
    <scope>NUCLEOTIDE SEQUENCE [LARGE SCALE GENOMIC DNA]</scope>
    <source>
        <strain evidence="12 13">YOKOZUNA-1</strain>
    </source>
</reference>
<evidence type="ECO:0000256" key="4">
    <source>
        <dbReference type="ARBA" id="ARBA00022448"/>
    </source>
</evidence>
<comment type="subcellular location">
    <subcellularLocation>
        <location evidence="2">Cytoplasm</location>
    </subcellularLocation>
    <subcellularLocation>
        <location evidence="1">Endosome membrane</location>
        <topology evidence="1">Peripheral membrane protein</topology>
    </subcellularLocation>
</comment>
<accession>A0A1D1VUL8</accession>
<dbReference type="PANTHER" id="PTHR46009">
    <property type="entry name" value="VACUOLAR PROTEIN SORTING-ASSOCIATED PROTEIN VTA1 HOMOLOG"/>
    <property type="match status" value="1"/>
</dbReference>
<protein>
    <recommendedName>
        <fullName evidence="14">Vta1/callose synthase N-terminal domain-containing protein</fullName>
    </recommendedName>
</protein>
<evidence type="ECO:0000259" key="11">
    <source>
        <dbReference type="Pfam" id="PF18097"/>
    </source>
</evidence>
<dbReference type="GO" id="GO:0005771">
    <property type="term" value="C:multivesicular body"/>
    <property type="evidence" value="ECO:0007669"/>
    <property type="project" value="TreeGrafter"/>
</dbReference>
<keyword evidence="13" id="KW-1185">Reference proteome</keyword>
<dbReference type="InterPro" id="IPR039431">
    <property type="entry name" value="Vta1/CALS_N"/>
</dbReference>
<feature type="compositionally biased region" description="Polar residues" evidence="9">
    <location>
        <begin position="257"/>
        <end position="272"/>
    </location>
</feature>
<evidence type="ECO:0000259" key="10">
    <source>
        <dbReference type="Pfam" id="PF04652"/>
    </source>
</evidence>
<evidence type="ECO:0000256" key="2">
    <source>
        <dbReference type="ARBA" id="ARBA00004496"/>
    </source>
</evidence>
<dbReference type="PANTHER" id="PTHR46009:SF1">
    <property type="entry name" value="VACUOLAR PROTEIN SORTING-ASSOCIATED PROTEIN VTA1 HOMOLOG"/>
    <property type="match status" value="1"/>
</dbReference>
<keyword evidence="5" id="KW-0963">Cytoplasm</keyword>
<dbReference type="InterPro" id="IPR041212">
    <property type="entry name" value="Vta1_C"/>
</dbReference>
<gene>
    <name evidence="12" type="primary">RvY_13887-1</name>
    <name evidence="12" type="synonym">RvY_13887.1</name>
    <name evidence="12" type="ORF">RvY_13887</name>
</gene>
<dbReference type="Pfam" id="PF04652">
    <property type="entry name" value="Vta1"/>
    <property type="match status" value="1"/>
</dbReference>
<dbReference type="InterPro" id="IPR023175">
    <property type="entry name" value="Vta1/CALS_N_sf"/>
</dbReference>
<dbReference type="Proteomes" id="UP000186922">
    <property type="component" value="Unassembled WGS sequence"/>
</dbReference>
<feature type="domain" description="Vta1 C-terminal" evidence="11">
    <location>
        <begin position="284"/>
        <end position="318"/>
    </location>
</feature>
<dbReference type="EMBL" id="BDGG01000009">
    <property type="protein sequence ID" value="GAV03468.1"/>
    <property type="molecule type" value="Genomic_DNA"/>
</dbReference>
<dbReference type="OrthoDB" id="391137at2759"/>
<evidence type="ECO:0000256" key="9">
    <source>
        <dbReference type="SAM" id="MobiDB-lite"/>
    </source>
</evidence>
<evidence type="ECO:0000256" key="5">
    <source>
        <dbReference type="ARBA" id="ARBA00022490"/>
    </source>
</evidence>
<evidence type="ECO:0000256" key="8">
    <source>
        <dbReference type="ARBA" id="ARBA00023136"/>
    </source>
</evidence>
<keyword evidence="7" id="KW-0653">Protein transport</keyword>
<dbReference type="AlphaFoldDB" id="A0A1D1VUL8"/>
<keyword evidence="8" id="KW-0472">Membrane</keyword>
<dbReference type="Gene3D" id="1.25.40.270">
    <property type="entry name" value="Vacuolar protein sorting-associated protein vta1"/>
    <property type="match status" value="1"/>
</dbReference>
<evidence type="ECO:0000256" key="1">
    <source>
        <dbReference type="ARBA" id="ARBA00004481"/>
    </source>
</evidence>
<dbReference type="Gene3D" id="1.20.5.420">
    <property type="entry name" value="Immunoglobulin FC, subunit C"/>
    <property type="match status" value="1"/>
</dbReference>
<keyword evidence="6" id="KW-0967">Endosome</keyword>
<comment type="caution">
    <text evidence="12">The sequence shown here is derived from an EMBL/GenBank/DDBJ whole genome shotgun (WGS) entry which is preliminary data.</text>
</comment>
<dbReference type="InterPro" id="IPR044538">
    <property type="entry name" value="Vta1-like"/>
</dbReference>
<name>A0A1D1VUL8_RAMVA</name>
<feature type="region of interest" description="Disordered" evidence="9">
    <location>
        <begin position="162"/>
        <end position="272"/>
    </location>
</feature>
<organism evidence="12 13">
    <name type="scientific">Ramazzottius varieornatus</name>
    <name type="common">Water bear</name>
    <name type="synonym">Tardigrade</name>
    <dbReference type="NCBI Taxonomy" id="947166"/>
    <lineage>
        <taxon>Eukaryota</taxon>
        <taxon>Metazoa</taxon>
        <taxon>Ecdysozoa</taxon>
        <taxon>Tardigrada</taxon>
        <taxon>Eutardigrada</taxon>
        <taxon>Parachela</taxon>
        <taxon>Hypsibioidea</taxon>
        <taxon>Ramazzottiidae</taxon>
        <taxon>Ramazzottius</taxon>
    </lineage>
</organism>
<dbReference type="STRING" id="947166.A0A1D1VUL8"/>
<evidence type="ECO:0000256" key="6">
    <source>
        <dbReference type="ARBA" id="ARBA00022753"/>
    </source>
</evidence>
<proteinExistence type="inferred from homology"/>
<evidence type="ECO:0000256" key="3">
    <source>
        <dbReference type="ARBA" id="ARBA00007895"/>
    </source>
</evidence>
<dbReference type="GO" id="GO:0032511">
    <property type="term" value="P:late endosome to vacuole transport via multivesicular body sorting pathway"/>
    <property type="evidence" value="ECO:0007669"/>
    <property type="project" value="InterPro"/>
</dbReference>
<evidence type="ECO:0000256" key="7">
    <source>
        <dbReference type="ARBA" id="ARBA00022927"/>
    </source>
</evidence>
<feature type="domain" description="Vta1/callose synthase N-terminal" evidence="10">
    <location>
        <begin position="18"/>
        <end position="158"/>
    </location>
</feature>
<dbReference type="Pfam" id="PF18097">
    <property type="entry name" value="Vta1_C"/>
    <property type="match status" value="1"/>
</dbReference>
<evidence type="ECO:0008006" key="14">
    <source>
        <dbReference type="Google" id="ProtNLM"/>
    </source>
</evidence>
<evidence type="ECO:0000313" key="12">
    <source>
        <dbReference type="EMBL" id="GAV03468.1"/>
    </source>
</evidence>
<evidence type="ECO:0000313" key="13">
    <source>
        <dbReference type="Proteomes" id="UP000186922"/>
    </source>
</evidence>
<dbReference type="GO" id="GO:0015031">
    <property type="term" value="P:protein transport"/>
    <property type="evidence" value="ECO:0007669"/>
    <property type="project" value="UniProtKB-KW"/>
</dbReference>
<dbReference type="GO" id="GO:0010008">
    <property type="term" value="C:endosome membrane"/>
    <property type="evidence" value="ECO:0007669"/>
    <property type="project" value="UniProtKB-SubCell"/>
</dbReference>
<sequence>MASIKNLPPCPDNLKPMLHYLKAAAEHDQRDAVVAYWLRFYAVQLGIRIDSKSQPAKVFISGVMDNLETTKKSLKTNEAVTSDMVAQAHIENYALKLFLWADSEDRASHFNKNVVRAFYTSGLLFDVLSVWGEPTEDILRQQKYAKWKAAYLHNCLKNGETPVPGPAGGEEASHEAGHVTTVTNEEEAELRQLGQFGRDDNMSSSTTFNHGGGGGQAWSNSQAPSAYDKLFLPPDHASPAAKPPHTLPTAAPRGTAGMSSHTPSPSTENRVPSSGAVQIMLSADDMSKAQKYCKYAASALQFDDVATATDLLEKTLRLIKTGRED</sequence>
<keyword evidence="4" id="KW-0813">Transport</keyword>
<comment type="similarity">
    <text evidence="3">Belongs to the VTA1 family.</text>
</comment>